<dbReference type="GO" id="GO:0060348">
    <property type="term" value="P:bone development"/>
    <property type="evidence" value="ECO:0007669"/>
    <property type="project" value="TreeGrafter"/>
</dbReference>
<evidence type="ECO:0000256" key="14">
    <source>
        <dbReference type="ARBA" id="ARBA00031730"/>
    </source>
</evidence>
<dbReference type="InterPro" id="IPR032675">
    <property type="entry name" value="LRR_dom_sf"/>
</dbReference>
<keyword evidence="17" id="KW-1185">Reference proteome</keyword>
<proteinExistence type="inferred from homology"/>
<dbReference type="Pfam" id="PF13855">
    <property type="entry name" value="LRR_8"/>
    <property type="match status" value="1"/>
</dbReference>
<dbReference type="SMART" id="SM00369">
    <property type="entry name" value="LRR_TYP"/>
    <property type="match status" value="4"/>
</dbReference>
<dbReference type="PANTHER" id="PTHR46269">
    <property type="entry name" value="EPIPHYCAN-RELATED"/>
    <property type="match status" value="1"/>
</dbReference>
<evidence type="ECO:0000256" key="13">
    <source>
        <dbReference type="ARBA" id="ARBA00023180"/>
    </source>
</evidence>
<keyword evidence="9" id="KW-0677">Repeat</keyword>
<dbReference type="SMART" id="SM00364">
    <property type="entry name" value="LRR_BAC"/>
    <property type="match status" value="4"/>
</dbReference>
<reference evidence="16" key="2">
    <citation type="submission" date="2025-08" db="UniProtKB">
        <authorList>
            <consortium name="Ensembl"/>
        </authorList>
    </citation>
    <scope>IDENTIFICATION</scope>
</reference>
<keyword evidence="10" id="KW-0654">Proteoglycan</keyword>
<dbReference type="GO" id="GO:0061975">
    <property type="term" value="P:articular cartilage development"/>
    <property type="evidence" value="ECO:0007669"/>
    <property type="project" value="TreeGrafter"/>
</dbReference>
<evidence type="ECO:0000313" key="17">
    <source>
        <dbReference type="Proteomes" id="UP000694546"/>
    </source>
</evidence>
<keyword evidence="11" id="KW-0339">Growth factor</keyword>
<evidence type="ECO:0000256" key="10">
    <source>
        <dbReference type="ARBA" id="ARBA00022974"/>
    </source>
</evidence>
<dbReference type="InterPro" id="IPR043547">
    <property type="entry name" value="Mimecan/Epiphycan/Opticin"/>
</dbReference>
<reference evidence="16" key="1">
    <citation type="submission" date="2019-07" db="EMBL/GenBank/DDBJ databases">
        <authorList>
            <consortium name="Wellcome Sanger Institute Data Sharing"/>
        </authorList>
    </citation>
    <scope>NUCLEOTIDE SEQUENCE [LARGE SCALE GENOMIC DNA]</scope>
</reference>
<protein>
    <recommendedName>
        <fullName evidence="4">Mimecan</fullName>
    </recommendedName>
    <alternativeName>
        <fullName evidence="14">Osteoglycin</fullName>
    </alternativeName>
</protein>
<feature type="chain" id="PRO_5034685600" description="Mimecan" evidence="15">
    <location>
        <begin position="20"/>
        <end position="263"/>
    </location>
</feature>
<gene>
    <name evidence="16" type="primary">ognb</name>
</gene>
<dbReference type="InterPro" id="IPR003591">
    <property type="entry name" value="Leu-rich_rpt_typical-subtyp"/>
</dbReference>
<dbReference type="GO" id="GO:0005615">
    <property type="term" value="C:extracellular space"/>
    <property type="evidence" value="ECO:0007669"/>
    <property type="project" value="TreeGrafter"/>
</dbReference>
<evidence type="ECO:0000256" key="12">
    <source>
        <dbReference type="ARBA" id="ARBA00023157"/>
    </source>
</evidence>
<dbReference type="Proteomes" id="UP000694546">
    <property type="component" value="Chromosome 1"/>
</dbReference>
<dbReference type="AlphaFoldDB" id="A0A8C4Z0Y4"/>
<evidence type="ECO:0000256" key="7">
    <source>
        <dbReference type="ARBA" id="ARBA00022614"/>
    </source>
</evidence>
<organism evidence="16 17">
    <name type="scientific">Gadus morhua</name>
    <name type="common">Atlantic cod</name>
    <dbReference type="NCBI Taxonomy" id="8049"/>
    <lineage>
        <taxon>Eukaryota</taxon>
        <taxon>Metazoa</taxon>
        <taxon>Chordata</taxon>
        <taxon>Craniata</taxon>
        <taxon>Vertebrata</taxon>
        <taxon>Euteleostomi</taxon>
        <taxon>Actinopterygii</taxon>
        <taxon>Neopterygii</taxon>
        <taxon>Teleostei</taxon>
        <taxon>Neoteleostei</taxon>
        <taxon>Acanthomorphata</taxon>
        <taxon>Zeiogadaria</taxon>
        <taxon>Gadariae</taxon>
        <taxon>Gadiformes</taxon>
        <taxon>Gadoidei</taxon>
        <taxon>Gadidae</taxon>
        <taxon>Gadus</taxon>
    </lineage>
</organism>
<keyword evidence="6" id="KW-0272">Extracellular matrix</keyword>
<keyword evidence="13" id="KW-0325">Glycoprotein</keyword>
<evidence type="ECO:0000256" key="15">
    <source>
        <dbReference type="SAM" id="SignalP"/>
    </source>
</evidence>
<keyword evidence="12" id="KW-1015">Disulfide bond</keyword>
<comment type="subcellular location">
    <subcellularLocation>
        <location evidence="2">Secreted</location>
        <location evidence="2">Extracellular space</location>
        <location evidence="2">Extracellular matrix</location>
    </subcellularLocation>
</comment>
<comment type="similarity">
    <text evidence="3">Belongs to the small leucine-rich proteoglycan (SLRP) family. SLRP class III subfamily.</text>
</comment>
<evidence type="ECO:0000256" key="2">
    <source>
        <dbReference type="ARBA" id="ARBA00004498"/>
    </source>
</evidence>
<keyword evidence="7" id="KW-0433">Leucine-rich repeat</keyword>
<evidence type="ECO:0000256" key="4">
    <source>
        <dbReference type="ARBA" id="ARBA00018423"/>
    </source>
</evidence>
<dbReference type="OrthoDB" id="7451790at2759"/>
<sequence length="263" mass="29480">MHLEMLICVILIIPSLVLCSPAKNGYIEARAPKKDIVTIPEFPQDLPAKPEAAVLPTCLLCVCLIGSVYCEEVFPQMTAIPALPRETTYLYARFNQINKIKNKDFADMGALKRIDLTGNIISEIEDGAFSKLTNLEELFLAENRLTKLPMLPSKLTTLNANFNLLKSKGVRSNAFKKLPELAFLYLGNNKLEVIPQLPESLQIVHLNNNNINTITDQTFCKGNTTQYIRSTMEEVRLDGNPLVLAQHPNSFICLRNLPTGHYH</sequence>
<dbReference type="GO" id="GO:0031012">
    <property type="term" value="C:extracellular matrix"/>
    <property type="evidence" value="ECO:0007669"/>
    <property type="project" value="TreeGrafter"/>
</dbReference>
<evidence type="ECO:0000256" key="11">
    <source>
        <dbReference type="ARBA" id="ARBA00023030"/>
    </source>
</evidence>
<evidence type="ECO:0000256" key="3">
    <source>
        <dbReference type="ARBA" id="ARBA00006912"/>
    </source>
</evidence>
<dbReference type="SUPFAM" id="SSF52058">
    <property type="entry name" value="L domain-like"/>
    <property type="match status" value="1"/>
</dbReference>
<name>A0A8C4Z0Y4_GADMO</name>
<dbReference type="PANTHER" id="PTHR46269:SF1">
    <property type="entry name" value="MIMECAN"/>
    <property type="match status" value="1"/>
</dbReference>
<dbReference type="PROSITE" id="PS51450">
    <property type="entry name" value="LRR"/>
    <property type="match status" value="2"/>
</dbReference>
<feature type="signal peptide" evidence="15">
    <location>
        <begin position="1"/>
        <end position="19"/>
    </location>
</feature>
<evidence type="ECO:0000256" key="1">
    <source>
        <dbReference type="ARBA" id="ARBA00003759"/>
    </source>
</evidence>
<evidence type="ECO:0000256" key="8">
    <source>
        <dbReference type="ARBA" id="ARBA00022729"/>
    </source>
</evidence>
<evidence type="ECO:0000256" key="6">
    <source>
        <dbReference type="ARBA" id="ARBA00022530"/>
    </source>
</evidence>
<evidence type="ECO:0000256" key="9">
    <source>
        <dbReference type="ARBA" id="ARBA00022737"/>
    </source>
</evidence>
<evidence type="ECO:0000313" key="16">
    <source>
        <dbReference type="Ensembl" id="ENSGMOP00000004605.2"/>
    </source>
</evidence>
<keyword evidence="8 15" id="KW-0732">Signal</keyword>
<dbReference type="Ensembl" id="ENSGMOT00000004743.2">
    <property type="protein sequence ID" value="ENSGMOP00000004605.2"/>
    <property type="gene ID" value="ENSGMOG00000004281.2"/>
</dbReference>
<accession>A0A8C4Z0Y4</accession>
<reference evidence="16" key="3">
    <citation type="submission" date="2025-09" db="UniProtKB">
        <authorList>
            <consortium name="Ensembl"/>
        </authorList>
    </citation>
    <scope>IDENTIFICATION</scope>
</reference>
<dbReference type="Gene3D" id="3.80.10.10">
    <property type="entry name" value="Ribonuclease Inhibitor"/>
    <property type="match status" value="3"/>
</dbReference>
<comment type="function">
    <text evidence="1">Induces bone formation in conjunction with TGF-beta-1 or TGF-beta-2.</text>
</comment>
<keyword evidence="5" id="KW-0964">Secreted</keyword>
<dbReference type="InterPro" id="IPR001611">
    <property type="entry name" value="Leu-rich_rpt"/>
</dbReference>
<dbReference type="GO" id="GO:0008083">
    <property type="term" value="F:growth factor activity"/>
    <property type="evidence" value="ECO:0007669"/>
    <property type="project" value="UniProtKB-KW"/>
</dbReference>
<evidence type="ECO:0000256" key="5">
    <source>
        <dbReference type="ARBA" id="ARBA00022525"/>
    </source>
</evidence>
<dbReference type="OMA" id="YIRTNMY"/>
<dbReference type="GeneTree" id="ENSGT00940000157238"/>